<protein>
    <submittedName>
        <fullName evidence="1">Uncharacterized protein</fullName>
    </submittedName>
</protein>
<sequence length="72" mass="8601">MMILSINKRYNLMKLRSGKKIFSPENQPFKLILLPVKVPKRDKPYDVIIDFDESSKKWRENKVRVGEGFVYK</sequence>
<organism evidence="1">
    <name type="scientific">viral metagenome</name>
    <dbReference type="NCBI Taxonomy" id="1070528"/>
    <lineage>
        <taxon>unclassified sequences</taxon>
        <taxon>metagenomes</taxon>
        <taxon>organismal metagenomes</taxon>
    </lineage>
</organism>
<dbReference type="AlphaFoldDB" id="A0A6C0BSL7"/>
<accession>A0A6C0BSL7</accession>
<reference evidence="1" key="1">
    <citation type="journal article" date="2020" name="Nature">
        <title>Giant virus diversity and host interactions through global metagenomics.</title>
        <authorList>
            <person name="Schulz F."/>
            <person name="Roux S."/>
            <person name="Paez-Espino D."/>
            <person name="Jungbluth S."/>
            <person name="Walsh D.A."/>
            <person name="Denef V.J."/>
            <person name="McMahon K.D."/>
            <person name="Konstantinidis K.T."/>
            <person name="Eloe-Fadrosh E.A."/>
            <person name="Kyrpides N.C."/>
            <person name="Woyke T."/>
        </authorList>
    </citation>
    <scope>NUCLEOTIDE SEQUENCE</scope>
    <source>
        <strain evidence="1">GVMAG-M-3300018428-35</strain>
    </source>
</reference>
<dbReference type="EMBL" id="MN739245">
    <property type="protein sequence ID" value="QHS95206.1"/>
    <property type="molecule type" value="Genomic_DNA"/>
</dbReference>
<name>A0A6C0BSL7_9ZZZZ</name>
<evidence type="ECO:0000313" key="1">
    <source>
        <dbReference type="EMBL" id="QHS95206.1"/>
    </source>
</evidence>
<proteinExistence type="predicted"/>